<evidence type="ECO:0000256" key="2">
    <source>
        <dbReference type="SAM" id="SignalP"/>
    </source>
</evidence>
<evidence type="ECO:0000313" key="4">
    <source>
        <dbReference type="Proteomes" id="UP000812844"/>
    </source>
</evidence>
<protein>
    <recommendedName>
        <fullName evidence="5">Lipoprotein</fullName>
    </recommendedName>
</protein>
<reference evidence="3 4" key="1">
    <citation type="submission" date="2021-05" db="EMBL/GenBank/DDBJ databases">
        <title>Phylogenetic classification of ten novel species belonging to the genus Bifidobacterium comprising B. colchicus sp. nov., B. abeli sp. nov., B. bicoloris sp. nov., B. guerezis sp. nov., B. rosaliae sp. nov., B. santillanensis sp. nov., B. argentati sp. nov., B. amazzoni sp. nov., B. pluviali sp. nov., and B. pinnaculum sp. nov.</title>
        <authorList>
            <person name="Lugli G.A."/>
            <person name="Ruiz Garcia L."/>
            <person name="Margolles A."/>
            <person name="Ventura M."/>
        </authorList>
    </citation>
    <scope>NUCLEOTIDE SEQUENCE [LARGE SCALE GENOMIC DNA]</scope>
    <source>
        <strain evidence="3 4">6T3</strain>
    </source>
</reference>
<dbReference type="PROSITE" id="PS51257">
    <property type="entry name" value="PROKAR_LIPOPROTEIN"/>
    <property type="match status" value="1"/>
</dbReference>
<accession>A0ABS6W890</accession>
<feature type="compositionally biased region" description="Polar residues" evidence="1">
    <location>
        <begin position="29"/>
        <end position="50"/>
    </location>
</feature>
<organism evidence="3 4">
    <name type="scientific">Bifidobacterium phasiani</name>
    <dbReference type="NCBI Taxonomy" id="2834431"/>
    <lineage>
        <taxon>Bacteria</taxon>
        <taxon>Bacillati</taxon>
        <taxon>Actinomycetota</taxon>
        <taxon>Actinomycetes</taxon>
        <taxon>Bifidobacteriales</taxon>
        <taxon>Bifidobacteriaceae</taxon>
        <taxon>Bifidobacterium</taxon>
    </lineage>
</organism>
<evidence type="ECO:0008006" key="5">
    <source>
        <dbReference type="Google" id="ProtNLM"/>
    </source>
</evidence>
<comment type="caution">
    <text evidence="3">The sequence shown here is derived from an EMBL/GenBank/DDBJ whole genome shotgun (WGS) entry which is preliminary data.</text>
</comment>
<feature type="chain" id="PRO_5045876915" description="Lipoprotein" evidence="2">
    <location>
        <begin position="20"/>
        <end position="270"/>
    </location>
</feature>
<keyword evidence="4" id="KW-1185">Reference proteome</keyword>
<feature type="region of interest" description="Disordered" evidence="1">
    <location>
        <begin position="29"/>
        <end position="65"/>
    </location>
</feature>
<proteinExistence type="predicted"/>
<evidence type="ECO:0000256" key="1">
    <source>
        <dbReference type="SAM" id="MobiDB-lite"/>
    </source>
</evidence>
<keyword evidence="2" id="KW-0732">Signal</keyword>
<feature type="signal peptide" evidence="2">
    <location>
        <begin position="1"/>
        <end position="19"/>
    </location>
</feature>
<dbReference type="Proteomes" id="UP000812844">
    <property type="component" value="Unassembled WGS sequence"/>
</dbReference>
<gene>
    <name evidence="3" type="ORF">KIH73_04900</name>
</gene>
<dbReference type="EMBL" id="JAHBBD010000008">
    <property type="protein sequence ID" value="MBW3082718.1"/>
    <property type="molecule type" value="Genomic_DNA"/>
</dbReference>
<name>A0ABS6W890_9BIFI</name>
<evidence type="ECO:0000313" key="3">
    <source>
        <dbReference type="EMBL" id="MBW3082718.1"/>
    </source>
</evidence>
<dbReference type="RefSeq" id="WP_219081147.1">
    <property type="nucleotide sequence ID" value="NZ_JAHBBD010000008.1"/>
</dbReference>
<sequence length="270" mass="30051">MKKNLLTGFLAVIVAASLAGCGGSPASTTNTGGNDAAANSDTPQTVPQDQSTDDEDDIADGQSTVHSSVDSLDELKAEVEGYVESQLTDIRSTYDTLVASIGSYDAYVQNIDSVEAFYDGVITNTSSICVQLRQYSIDYANLIVSTDEKYSDQYDDLEEIYDVVYDDAGEQIYDEIYDGVLSDAYDDFYDGVVADGYDTVPYDDWSDVHSQEYDLWSDTRSDVYDLWSDCRSDIYDFWSDVRSDVYSEDDEDTQNDIADFQEDVNDLMTE</sequence>